<dbReference type="InterPro" id="IPR040869">
    <property type="entry name" value="CNP_C"/>
</dbReference>
<dbReference type="PIRSF" id="PIRSF034890">
    <property type="entry name" value="Pesteras_lmo2642"/>
    <property type="match status" value="1"/>
</dbReference>
<protein>
    <submittedName>
        <fullName evidence="7">Metallophosphoesterase</fullName>
    </submittedName>
</protein>
<sequence length="452" mass="50676">MSIDGVKMKNKNRILGLILVIISTSLIGCSSTKASTIKSGKDITFFVTSDTHYLAKNLTDGGQAFQEFINTGDGKELNYMQQIMDSFTRDIKKKKPDVLILSGDLTSNGEKDSHLELAKRLSDIEKTGTRVYVIPGNHDILNPYARGFKGSDQYQVSYITKDDFSKIYGDFGYNEAISRDKNTLSYLAAPSDDVWLLMLDTAQYENNLVLGYPQTGGRIDKGTMEWIKQCSALAKSKGAKLIAVMHHSLINHSDIVSKDFTIDNSSDAIALFKELNIDLTLSGHIHLQDIKSNNSDGKTIYDIASSCIDIYPQKYGVLKYSPKNGIDYTTTSVDVEGWAKETNQKDKNLLNFKEYSKDSYGKRLYEKNATRLSFSDDYTAEQVELMCETYKDIYLRYYDGDKVIVTDEIKNSEGYKLWKASNSNKTLLKLANLNGEVNNILHISASSLANDK</sequence>
<evidence type="ECO:0000256" key="1">
    <source>
        <dbReference type="ARBA" id="ARBA00022723"/>
    </source>
</evidence>
<dbReference type="PANTHER" id="PTHR42988">
    <property type="entry name" value="PHOSPHOHYDROLASE"/>
    <property type="match status" value="1"/>
</dbReference>
<dbReference type="SUPFAM" id="SSF56300">
    <property type="entry name" value="Metallo-dependent phosphatases"/>
    <property type="match status" value="1"/>
</dbReference>
<evidence type="ECO:0000259" key="5">
    <source>
        <dbReference type="Pfam" id="PF00149"/>
    </source>
</evidence>
<dbReference type="Pfam" id="PF17839">
    <property type="entry name" value="CNP_C_terminal"/>
    <property type="match status" value="1"/>
</dbReference>
<dbReference type="PROSITE" id="PS51257">
    <property type="entry name" value="PROKAR_LIPOPROTEIN"/>
    <property type="match status" value="1"/>
</dbReference>
<keyword evidence="2" id="KW-0378">Hydrolase</keyword>
<evidence type="ECO:0000256" key="4">
    <source>
        <dbReference type="ARBA" id="ARBA00025742"/>
    </source>
</evidence>
<dbReference type="PANTHER" id="PTHR42988:SF2">
    <property type="entry name" value="CYCLIC NUCLEOTIDE PHOSPHODIESTERASE CBUA0032-RELATED"/>
    <property type="match status" value="1"/>
</dbReference>
<dbReference type="InterPro" id="IPR004843">
    <property type="entry name" value="Calcineurin-like_PHP"/>
</dbReference>
<dbReference type="InterPro" id="IPR012365">
    <property type="entry name" value="Pesteras_lmo2642"/>
</dbReference>
<dbReference type="InterPro" id="IPR050884">
    <property type="entry name" value="CNP_phosphodiesterase-III"/>
</dbReference>
<feature type="domain" description="Cyclic nucleotide phosphodiesterase C-terminal" evidence="6">
    <location>
        <begin position="334"/>
        <end position="423"/>
    </location>
</feature>
<reference evidence="7 8" key="1">
    <citation type="submission" date="2024-11" db="EMBL/GenBank/DDBJ databases">
        <authorList>
            <person name="Heng Y.C."/>
            <person name="Lim A.C.H."/>
            <person name="Lee J.K.Y."/>
            <person name="Kittelmann S."/>
        </authorList>
    </citation>
    <scope>NUCLEOTIDE SEQUENCE [LARGE SCALE GENOMIC DNA]</scope>
    <source>
        <strain evidence="7 8">WILCCON 0202</strain>
    </source>
</reference>
<accession>A0ABW8TSD7</accession>
<feature type="domain" description="Calcineurin-like phosphoesterase" evidence="5">
    <location>
        <begin position="44"/>
        <end position="286"/>
    </location>
</feature>
<comment type="similarity">
    <text evidence="4">Belongs to the cyclic nucleotide phosphodiesterase class-III family.</text>
</comment>
<organism evidence="7 8">
    <name type="scientific">Candidatus Clostridium radicumherbarum</name>
    <dbReference type="NCBI Taxonomy" id="3381662"/>
    <lineage>
        <taxon>Bacteria</taxon>
        <taxon>Bacillati</taxon>
        <taxon>Bacillota</taxon>
        <taxon>Clostridia</taxon>
        <taxon>Eubacteriales</taxon>
        <taxon>Clostridiaceae</taxon>
        <taxon>Clostridium</taxon>
    </lineage>
</organism>
<gene>
    <name evidence="7" type="ORF">ACJDUH_08790</name>
</gene>
<keyword evidence="3" id="KW-0408">Iron</keyword>
<keyword evidence="8" id="KW-1185">Reference proteome</keyword>
<dbReference type="EMBL" id="JBJHZY010000001">
    <property type="protein sequence ID" value="MFL0268198.1"/>
    <property type="molecule type" value="Genomic_DNA"/>
</dbReference>
<dbReference type="Pfam" id="PF00149">
    <property type="entry name" value="Metallophos"/>
    <property type="match status" value="1"/>
</dbReference>
<keyword evidence="1" id="KW-0479">Metal-binding</keyword>
<dbReference type="Gene3D" id="1.10.246.180">
    <property type="match status" value="1"/>
</dbReference>
<evidence type="ECO:0000313" key="8">
    <source>
        <dbReference type="Proteomes" id="UP001623661"/>
    </source>
</evidence>
<name>A0ABW8TSD7_9CLOT</name>
<proteinExistence type="inferred from homology"/>
<evidence type="ECO:0000313" key="7">
    <source>
        <dbReference type="EMBL" id="MFL0268198.1"/>
    </source>
</evidence>
<evidence type="ECO:0000259" key="6">
    <source>
        <dbReference type="Pfam" id="PF17839"/>
    </source>
</evidence>
<comment type="caution">
    <text evidence="7">The sequence shown here is derived from an EMBL/GenBank/DDBJ whole genome shotgun (WGS) entry which is preliminary data.</text>
</comment>
<dbReference type="Gene3D" id="3.60.21.10">
    <property type="match status" value="1"/>
</dbReference>
<evidence type="ECO:0000256" key="2">
    <source>
        <dbReference type="ARBA" id="ARBA00022801"/>
    </source>
</evidence>
<dbReference type="InterPro" id="IPR029052">
    <property type="entry name" value="Metallo-depent_PP-like"/>
</dbReference>
<evidence type="ECO:0000256" key="3">
    <source>
        <dbReference type="ARBA" id="ARBA00023004"/>
    </source>
</evidence>
<dbReference type="Proteomes" id="UP001623661">
    <property type="component" value="Unassembled WGS sequence"/>
</dbReference>